<comment type="similarity">
    <text evidence="1">Belongs to the LysR transcriptional regulatory family.</text>
</comment>
<accession>A0A556ABU8</accession>
<reference evidence="6 7" key="1">
    <citation type="submission" date="2019-07" db="EMBL/GenBank/DDBJ databases">
        <title>Qingshengfaniella alkalisoli gen. nov., sp. nov., isolated from saline soil.</title>
        <authorList>
            <person name="Xu L."/>
            <person name="Huang X.-X."/>
            <person name="Sun J.-Q."/>
        </authorList>
    </citation>
    <scope>NUCLEOTIDE SEQUENCE [LARGE SCALE GENOMIC DNA]</scope>
    <source>
        <strain evidence="6 7">DSM 27279</strain>
    </source>
</reference>
<dbReference type="InterPro" id="IPR005119">
    <property type="entry name" value="LysR_subst-bd"/>
</dbReference>
<dbReference type="InterPro" id="IPR036390">
    <property type="entry name" value="WH_DNA-bd_sf"/>
</dbReference>
<dbReference type="AlphaFoldDB" id="A0A556ABU8"/>
<evidence type="ECO:0000256" key="4">
    <source>
        <dbReference type="ARBA" id="ARBA00023163"/>
    </source>
</evidence>
<feature type="domain" description="HTH lysR-type" evidence="5">
    <location>
        <begin position="2"/>
        <end position="59"/>
    </location>
</feature>
<sequence length="316" mass="35253">MIDLRNIETFYWVATLGSFRACAEKLNTTQPAISQRIASLEDSLGVKLFERDARGVRLTGKGHELLSHAERMLQVRQDMLQAAREQNVMSGSLRIGVAETIVQTWLSAFIECVHTMYPALVLEIDVDTSDVMRAQLMSRRIDLAFLMGPVLEPRVENLPLGGYPLAWVASPLLPLPPEPLTLADVAEFPVITYPANSQPYQYVRDMLMRARVPQPRMYGSASLSMVVRMAKDRIGAAVITPVFLDAELAAGDLRVLDVQAEPLPDLSFTATWVQGPDSHAERMLALLAQQTAQRARVSRRVALPRPARRIARKRQT</sequence>
<keyword evidence="7" id="KW-1185">Reference proteome</keyword>
<dbReference type="SUPFAM" id="SSF53850">
    <property type="entry name" value="Periplasmic binding protein-like II"/>
    <property type="match status" value="1"/>
</dbReference>
<keyword evidence="2" id="KW-0805">Transcription regulation</keyword>
<dbReference type="Gene3D" id="3.40.190.290">
    <property type="match status" value="1"/>
</dbReference>
<dbReference type="Pfam" id="PF00126">
    <property type="entry name" value="HTH_1"/>
    <property type="match status" value="1"/>
</dbReference>
<gene>
    <name evidence="6" type="ORF">FOZ76_21230</name>
</gene>
<evidence type="ECO:0000259" key="5">
    <source>
        <dbReference type="PROSITE" id="PS50931"/>
    </source>
</evidence>
<dbReference type="SUPFAM" id="SSF46785">
    <property type="entry name" value="Winged helix' DNA-binding domain"/>
    <property type="match status" value="1"/>
</dbReference>
<dbReference type="EMBL" id="VLTJ01000039">
    <property type="protein sequence ID" value="TSH90350.1"/>
    <property type="molecule type" value="Genomic_DNA"/>
</dbReference>
<dbReference type="GO" id="GO:0000976">
    <property type="term" value="F:transcription cis-regulatory region binding"/>
    <property type="evidence" value="ECO:0007669"/>
    <property type="project" value="TreeGrafter"/>
</dbReference>
<evidence type="ECO:0000256" key="1">
    <source>
        <dbReference type="ARBA" id="ARBA00009437"/>
    </source>
</evidence>
<keyword evidence="4" id="KW-0804">Transcription</keyword>
<evidence type="ECO:0000313" key="6">
    <source>
        <dbReference type="EMBL" id="TSH90350.1"/>
    </source>
</evidence>
<dbReference type="GO" id="GO:0003700">
    <property type="term" value="F:DNA-binding transcription factor activity"/>
    <property type="evidence" value="ECO:0007669"/>
    <property type="project" value="InterPro"/>
</dbReference>
<evidence type="ECO:0000256" key="3">
    <source>
        <dbReference type="ARBA" id="ARBA00023125"/>
    </source>
</evidence>
<dbReference type="PANTHER" id="PTHR30126:SF77">
    <property type="entry name" value="TRANSCRIPTIONAL REGULATORY PROTEIN"/>
    <property type="match status" value="1"/>
</dbReference>
<dbReference type="FunFam" id="1.10.10.10:FF:000001">
    <property type="entry name" value="LysR family transcriptional regulator"/>
    <property type="match status" value="1"/>
</dbReference>
<proteinExistence type="inferred from homology"/>
<dbReference type="OrthoDB" id="9803735at2"/>
<dbReference type="Gene3D" id="1.10.10.10">
    <property type="entry name" value="Winged helix-like DNA-binding domain superfamily/Winged helix DNA-binding domain"/>
    <property type="match status" value="1"/>
</dbReference>
<dbReference type="PROSITE" id="PS50931">
    <property type="entry name" value="HTH_LYSR"/>
    <property type="match status" value="1"/>
</dbReference>
<name>A0A556ABU8_9BURK</name>
<comment type="caution">
    <text evidence="6">The sequence shown here is derived from an EMBL/GenBank/DDBJ whole genome shotgun (WGS) entry which is preliminary data.</text>
</comment>
<dbReference type="PANTHER" id="PTHR30126">
    <property type="entry name" value="HTH-TYPE TRANSCRIPTIONAL REGULATOR"/>
    <property type="match status" value="1"/>
</dbReference>
<dbReference type="InterPro" id="IPR000847">
    <property type="entry name" value="LysR_HTH_N"/>
</dbReference>
<evidence type="ECO:0000313" key="7">
    <source>
        <dbReference type="Proteomes" id="UP000318405"/>
    </source>
</evidence>
<dbReference type="CDD" id="cd05466">
    <property type="entry name" value="PBP2_LTTR_substrate"/>
    <property type="match status" value="1"/>
</dbReference>
<dbReference type="Proteomes" id="UP000318405">
    <property type="component" value="Unassembled WGS sequence"/>
</dbReference>
<dbReference type="PRINTS" id="PR00039">
    <property type="entry name" value="HTHLYSR"/>
</dbReference>
<organism evidence="6 7">
    <name type="scientific">Verticiella sediminum</name>
    <dbReference type="NCBI Taxonomy" id="1247510"/>
    <lineage>
        <taxon>Bacteria</taxon>
        <taxon>Pseudomonadati</taxon>
        <taxon>Pseudomonadota</taxon>
        <taxon>Betaproteobacteria</taxon>
        <taxon>Burkholderiales</taxon>
        <taxon>Alcaligenaceae</taxon>
        <taxon>Verticiella</taxon>
    </lineage>
</organism>
<dbReference type="InterPro" id="IPR036388">
    <property type="entry name" value="WH-like_DNA-bd_sf"/>
</dbReference>
<evidence type="ECO:0000256" key="2">
    <source>
        <dbReference type="ARBA" id="ARBA00023015"/>
    </source>
</evidence>
<protein>
    <submittedName>
        <fullName evidence="6">LysR family transcriptional regulator</fullName>
    </submittedName>
</protein>
<dbReference type="Pfam" id="PF03466">
    <property type="entry name" value="LysR_substrate"/>
    <property type="match status" value="1"/>
</dbReference>
<keyword evidence="3" id="KW-0238">DNA-binding</keyword>
<dbReference type="RefSeq" id="WP_143950266.1">
    <property type="nucleotide sequence ID" value="NZ_BAABMB010000003.1"/>
</dbReference>